<dbReference type="EMBL" id="CAJOBC010097498">
    <property type="protein sequence ID" value="CAF4447969.1"/>
    <property type="molecule type" value="Genomic_DNA"/>
</dbReference>
<feature type="non-terminal residue" evidence="3">
    <location>
        <position position="1"/>
    </location>
</feature>
<dbReference type="InterPro" id="IPR005801">
    <property type="entry name" value="ADC_synthase"/>
</dbReference>
<dbReference type="InterPro" id="IPR036263">
    <property type="entry name" value="Chorismate_II_sf"/>
</dbReference>
<dbReference type="PROSITE" id="PS51168">
    <property type="entry name" value="CHORISMATE_MUT_2"/>
    <property type="match status" value="1"/>
</dbReference>
<dbReference type="GO" id="GO:0046417">
    <property type="term" value="P:chorismate metabolic process"/>
    <property type="evidence" value="ECO:0007669"/>
    <property type="project" value="InterPro"/>
</dbReference>
<feature type="non-terminal residue" evidence="3">
    <location>
        <position position="212"/>
    </location>
</feature>
<dbReference type="PANTHER" id="PTHR38041:SF1">
    <property type="entry name" value="CHORISMATE MUTASE"/>
    <property type="match status" value="1"/>
</dbReference>
<dbReference type="SMART" id="SM00830">
    <property type="entry name" value="CM_2"/>
    <property type="match status" value="1"/>
</dbReference>
<sequence length="212" mass="24543">QALHPMPAVGGLTQSDALKLLREKENLDRGWVAALLQWSTENVIMSNHSTAVLDYERHTNLAVNTKTADECRNLSELRREIDTIDHLIVKLIHHRLDYALAALKFKLDGKPIPDNRRIIQQLIQRREWAENYGLDRTFIESLFKSMIDWYMSQQIAYYKMLHPGDASAQFKICSLAELKAVECDLEWIDVLHYGQLLRSAYRKAEDLAEPIL</sequence>
<dbReference type="InterPro" id="IPR036979">
    <property type="entry name" value="CM_dom_sf"/>
</dbReference>
<dbReference type="SUPFAM" id="SSF56322">
    <property type="entry name" value="ADC synthase"/>
    <property type="match status" value="1"/>
</dbReference>
<dbReference type="SUPFAM" id="SSF48600">
    <property type="entry name" value="Chorismate mutase II"/>
    <property type="match status" value="1"/>
</dbReference>
<dbReference type="Proteomes" id="UP000681722">
    <property type="component" value="Unassembled WGS sequence"/>
</dbReference>
<dbReference type="Gene3D" id="3.60.120.10">
    <property type="entry name" value="Anthranilate synthase"/>
    <property type="match status" value="1"/>
</dbReference>
<gene>
    <name evidence="3" type="ORF">GPM918_LOCUS41064</name>
    <name evidence="4" type="ORF">SRO942_LOCUS42072</name>
</gene>
<dbReference type="GO" id="GO:0009697">
    <property type="term" value="P:salicylic acid biosynthetic process"/>
    <property type="evidence" value="ECO:0007669"/>
    <property type="project" value="TreeGrafter"/>
</dbReference>
<evidence type="ECO:0000313" key="4">
    <source>
        <dbReference type="EMBL" id="CAF4447969.1"/>
    </source>
</evidence>
<evidence type="ECO:0000256" key="1">
    <source>
        <dbReference type="ARBA" id="ARBA00023235"/>
    </source>
</evidence>
<organism evidence="3 5">
    <name type="scientific">Didymodactylos carnosus</name>
    <dbReference type="NCBI Taxonomy" id="1234261"/>
    <lineage>
        <taxon>Eukaryota</taxon>
        <taxon>Metazoa</taxon>
        <taxon>Spiralia</taxon>
        <taxon>Gnathifera</taxon>
        <taxon>Rotifera</taxon>
        <taxon>Eurotatoria</taxon>
        <taxon>Bdelloidea</taxon>
        <taxon>Philodinida</taxon>
        <taxon>Philodinidae</taxon>
        <taxon>Didymodactylos</taxon>
    </lineage>
</organism>
<feature type="domain" description="Chorismate mutase" evidence="2">
    <location>
        <begin position="68"/>
        <end position="158"/>
    </location>
</feature>
<dbReference type="PANTHER" id="PTHR38041">
    <property type="entry name" value="CHORISMATE MUTASE"/>
    <property type="match status" value="1"/>
</dbReference>
<dbReference type="InterPro" id="IPR002701">
    <property type="entry name" value="CM_II_prokaryot"/>
</dbReference>
<dbReference type="InterPro" id="IPR051331">
    <property type="entry name" value="Chorismate_mutase-related"/>
</dbReference>
<dbReference type="Pfam" id="PF01817">
    <property type="entry name" value="CM_2"/>
    <property type="match status" value="1"/>
</dbReference>
<evidence type="ECO:0000313" key="3">
    <source>
        <dbReference type="EMBL" id="CAF1580657.1"/>
    </source>
</evidence>
<evidence type="ECO:0000313" key="5">
    <source>
        <dbReference type="Proteomes" id="UP000663829"/>
    </source>
</evidence>
<protein>
    <recommendedName>
        <fullName evidence="2">Chorismate mutase domain-containing protein</fullName>
    </recommendedName>
</protein>
<dbReference type="GO" id="GO:0004106">
    <property type="term" value="F:chorismate mutase activity"/>
    <property type="evidence" value="ECO:0007669"/>
    <property type="project" value="InterPro"/>
</dbReference>
<accession>A0A815ZA81</accession>
<dbReference type="AlphaFoldDB" id="A0A815ZA81"/>
<keyword evidence="5" id="KW-1185">Reference proteome</keyword>
<reference evidence="3" key="1">
    <citation type="submission" date="2021-02" db="EMBL/GenBank/DDBJ databases">
        <authorList>
            <person name="Nowell W R."/>
        </authorList>
    </citation>
    <scope>NUCLEOTIDE SEQUENCE</scope>
</reference>
<evidence type="ECO:0000259" key="2">
    <source>
        <dbReference type="PROSITE" id="PS51168"/>
    </source>
</evidence>
<dbReference type="OrthoDB" id="8119704at2759"/>
<dbReference type="EMBL" id="CAJNOQ010031540">
    <property type="protein sequence ID" value="CAF1580657.1"/>
    <property type="molecule type" value="Genomic_DNA"/>
</dbReference>
<keyword evidence="1" id="KW-0413">Isomerase</keyword>
<name>A0A815ZA81_9BILA</name>
<dbReference type="Proteomes" id="UP000663829">
    <property type="component" value="Unassembled WGS sequence"/>
</dbReference>
<proteinExistence type="predicted"/>
<dbReference type="Gene3D" id="1.20.59.10">
    <property type="entry name" value="Chorismate mutase"/>
    <property type="match status" value="1"/>
</dbReference>
<comment type="caution">
    <text evidence="3">The sequence shown here is derived from an EMBL/GenBank/DDBJ whole genome shotgun (WGS) entry which is preliminary data.</text>
</comment>